<feature type="compositionally biased region" description="Polar residues" evidence="9">
    <location>
        <begin position="212"/>
        <end position="227"/>
    </location>
</feature>
<organism evidence="11 12">
    <name type="scientific">Coniochaeta pulveracea</name>
    <dbReference type="NCBI Taxonomy" id="177199"/>
    <lineage>
        <taxon>Eukaryota</taxon>
        <taxon>Fungi</taxon>
        <taxon>Dikarya</taxon>
        <taxon>Ascomycota</taxon>
        <taxon>Pezizomycotina</taxon>
        <taxon>Sordariomycetes</taxon>
        <taxon>Sordariomycetidae</taxon>
        <taxon>Coniochaetales</taxon>
        <taxon>Coniochaetaceae</taxon>
        <taxon>Coniochaeta</taxon>
    </lineage>
</organism>
<evidence type="ECO:0000256" key="2">
    <source>
        <dbReference type="ARBA" id="ARBA00022723"/>
    </source>
</evidence>
<feature type="compositionally biased region" description="Basic and acidic residues" evidence="9">
    <location>
        <begin position="491"/>
        <end position="505"/>
    </location>
</feature>
<evidence type="ECO:0000256" key="7">
    <source>
        <dbReference type="ARBA" id="ARBA00023242"/>
    </source>
</evidence>
<sequence>MAMDEASAVPTSTGPEQHPATTRTALPCRPMSTRENAEKHLYAKERPHYSAEERNTIDTARSTSPTSSRNATSPSPVPSTSPTESICEPVKAAAGQVCQNCGTSDTPLWRRSPTGATICNACGLYQKSRNAPRPTNLIRPQVSSLLRIPKKSFTKSNAPLLPKVPGATYVTEDHTPSGSCPGGGRCNGTGGAEGCSGCPAYNNRVSKSASINVQGKRSCGSARTQKSPAAGQSEGEETGPDAPPSPVDVTELHLQSRNTTVVIACQNCGTTITPLWRRDKAGHTICNACGLYYKLHGSHRPMTMKKPVIKRRKRVIPAVDDAKEASVSPSPSPETPMLQKGTLNPDGSVNLGFGSEYKAGSRQLSDPPMNLVPESVLRQTRQASPLQSIVDLTQFSARSQQHSLPNLSEENRLAPITSITGLSGRQSSLSPASFLSSSRKRSFSSTTTDMEPDSSKRLSSIKSILNPAGASGESEQAREQLQRNYPSPRGASEEAMKAERRAALQREAEAMRAQLAAKERELAELGL</sequence>
<evidence type="ECO:0000256" key="6">
    <source>
        <dbReference type="ARBA" id="ARBA00023163"/>
    </source>
</evidence>
<feature type="region of interest" description="Disordered" evidence="9">
    <location>
        <begin position="212"/>
        <end position="249"/>
    </location>
</feature>
<dbReference type="GO" id="GO:0000981">
    <property type="term" value="F:DNA-binding transcription factor activity, RNA polymerase II-specific"/>
    <property type="evidence" value="ECO:0007669"/>
    <property type="project" value="TreeGrafter"/>
</dbReference>
<feature type="domain" description="GATA-type" evidence="10">
    <location>
        <begin position="265"/>
        <end position="312"/>
    </location>
</feature>
<feature type="compositionally biased region" description="Low complexity" evidence="9">
    <location>
        <begin position="72"/>
        <end position="83"/>
    </location>
</feature>
<dbReference type="InterPro" id="IPR039355">
    <property type="entry name" value="Transcription_factor_GATA"/>
</dbReference>
<evidence type="ECO:0000256" key="4">
    <source>
        <dbReference type="ARBA" id="ARBA00022833"/>
    </source>
</evidence>
<reference evidence="11 12" key="1">
    <citation type="submission" date="2018-08" db="EMBL/GenBank/DDBJ databases">
        <title>Draft genome of the lignicolous fungus Coniochaeta pulveracea.</title>
        <authorList>
            <person name="Borstlap C.J."/>
            <person name="De Witt R.N."/>
            <person name="Botha A."/>
            <person name="Volschenk H."/>
        </authorList>
    </citation>
    <scope>NUCLEOTIDE SEQUENCE [LARGE SCALE GENOMIC DNA]</scope>
    <source>
        <strain evidence="11 12">CAB683</strain>
    </source>
</reference>
<dbReference type="AlphaFoldDB" id="A0A420YMA2"/>
<dbReference type="InterPro" id="IPR000679">
    <property type="entry name" value="Znf_GATA"/>
</dbReference>
<dbReference type="OrthoDB" id="515401at2759"/>
<accession>A0A420YMA2</accession>
<evidence type="ECO:0000313" key="11">
    <source>
        <dbReference type="EMBL" id="RKU49037.1"/>
    </source>
</evidence>
<gene>
    <name evidence="11" type="primary">CIR1</name>
    <name evidence="11" type="ORF">DL546_009768</name>
</gene>
<feature type="compositionally biased region" description="Low complexity" evidence="9">
    <location>
        <begin position="427"/>
        <end position="437"/>
    </location>
</feature>
<dbReference type="GO" id="GO:0000978">
    <property type="term" value="F:RNA polymerase II cis-regulatory region sequence-specific DNA binding"/>
    <property type="evidence" value="ECO:0007669"/>
    <property type="project" value="TreeGrafter"/>
</dbReference>
<dbReference type="GO" id="GO:0005634">
    <property type="term" value="C:nucleus"/>
    <property type="evidence" value="ECO:0007669"/>
    <property type="project" value="UniProtKB-SubCell"/>
</dbReference>
<dbReference type="GO" id="GO:0008270">
    <property type="term" value="F:zinc ion binding"/>
    <property type="evidence" value="ECO:0007669"/>
    <property type="project" value="UniProtKB-KW"/>
</dbReference>
<evidence type="ECO:0000256" key="5">
    <source>
        <dbReference type="ARBA" id="ARBA00023015"/>
    </source>
</evidence>
<dbReference type="CDD" id="cd00202">
    <property type="entry name" value="ZnF_GATA"/>
    <property type="match status" value="2"/>
</dbReference>
<evidence type="ECO:0000256" key="3">
    <source>
        <dbReference type="ARBA" id="ARBA00022771"/>
    </source>
</evidence>
<keyword evidence="5" id="KW-0805">Transcription regulation</keyword>
<comment type="caution">
    <text evidence="11">The sequence shown here is derived from an EMBL/GenBank/DDBJ whole genome shotgun (WGS) entry which is preliminary data.</text>
</comment>
<dbReference type="GO" id="GO:0045944">
    <property type="term" value="P:positive regulation of transcription by RNA polymerase II"/>
    <property type="evidence" value="ECO:0007669"/>
    <property type="project" value="TreeGrafter"/>
</dbReference>
<dbReference type="Gene3D" id="3.30.50.10">
    <property type="entry name" value="Erythroid Transcription Factor GATA-1, subunit A"/>
    <property type="match status" value="2"/>
</dbReference>
<dbReference type="GO" id="GO:0000122">
    <property type="term" value="P:negative regulation of transcription by RNA polymerase II"/>
    <property type="evidence" value="ECO:0007669"/>
    <property type="project" value="TreeGrafter"/>
</dbReference>
<dbReference type="PRINTS" id="PR00619">
    <property type="entry name" value="GATAZNFINGER"/>
</dbReference>
<feature type="compositionally biased region" description="Polar residues" evidence="9">
    <location>
        <begin position="57"/>
        <end position="71"/>
    </location>
</feature>
<evidence type="ECO:0000259" key="10">
    <source>
        <dbReference type="PROSITE" id="PS50114"/>
    </source>
</evidence>
<feature type="compositionally biased region" description="Polar residues" evidence="9">
    <location>
        <begin position="9"/>
        <end position="24"/>
    </location>
</feature>
<dbReference type="PANTHER" id="PTHR10071:SF335">
    <property type="entry name" value="IRON-SENSING TRANSCRIPTIONAL REPRESSOR-RELATED"/>
    <property type="match status" value="1"/>
</dbReference>
<keyword evidence="7" id="KW-0539">Nucleus</keyword>
<dbReference type="EMBL" id="QVQW01000003">
    <property type="protein sequence ID" value="RKU49037.1"/>
    <property type="molecule type" value="Genomic_DNA"/>
</dbReference>
<dbReference type="InterPro" id="IPR013088">
    <property type="entry name" value="Znf_NHR/GATA"/>
</dbReference>
<feature type="region of interest" description="Disordered" evidence="9">
    <location>
        <begin position="320"/>
        <end position="344"/>
    </location>
</feature>
<dbReference type="STRING" id="177199.A0A420YMA2"/>
<keyword evidence="2" id="KW-0479">Metal-binding</keyword>
<evidence type="ECO:0000256" key="1">
    <source>
        <dbReference type="ARBA" id="ARBA00004123"/>
    </source>
</evidence>
<evidence type="ECO:0000256" key="8">
    <source>
        <dbReference type="PROSITE-ProRule" id="PRU00094"/>
    </source>
</evidence>
<dbReference type="Pfam" id="PF00320">
    <property type="entry name" value="GATA"/>
    <property type="match status" value="2"/>
</dbReference>
<proteinExistence type="predicted"/>
<evidence type="ECO:0000313" key="12">
    <source>
        <dbReference type="Proteomes" id="UP000275385"/>
    </source>
</evidence>
<dbReference type="Proteomes" id="UP000275385">
    <property type="component" value="Unassembled WGS sequence"/>
</dbReference>
<keyword evidence="3 8" id="KW-0863">Zinc-finger</keyword>
<dbReference type="PROSITE" id="PS00344">
    <property type="entry name" value="GATA_ZN_FINGER_1"/>
    <property type="match status" value="2"/>
</dbReference>
<feature type="domain" description="GATA-type" evidence="10">
    <location>
        <begin position="92"/>
        <end position="147"/>
    </location>
</feature>
<keyword evidence="6" id="KW-0804">Transcription</keyword>
<dbReference type="SUPFAM" id="SSF57716">
    <property type="entry name" value="Glucocorticoid receptor-like (DNA-binding domain)"/>
    <property type="match status" value="2"/>
</dbReference>
<keyword evidence="12" id="KW-1185">Reference proteome</keyword>
<protein>
    <submittedName>
        <fullName evidence="11">Putative electron transfer flavoprotein subunit</fullName>
    </submittedName>
</protein>
<dbReference type="PANTHER" id="PTHR10071">
    <property type="entry name" value="TRANSCRIPTION FACTOR GATA FAMILY MEMBER"/>
    <property type="match status" value="1"/>
</dbReference>
<comment type="subcellular location">
    <subcellularLocation>
        <location evidence="1">Nucleus</location>
    </subcellularLocation>
</comment>
<dbReference type="SMART" id="SM00401">
    <property type="entry name" value="ZnF_GATA"/>
    <property type="match status" value="2"/>
</dbReference>
<dbReference type="PROSITE" id="PS50114">
    <property type="entry name" value="GATA_ZN_FINGER_2"/>
    <property type="match status" value="2"/>
</dbReference>
<feature type="region of interest" description="Disordered" evidence="9">
    <location>
        <begin position="419"/>
        <end position="505"/>
    </location>
</feature>
<evidence type="ECO:0000256" key="9">
    <source>
        <dbReference type="SAM" id="MobiDB-lite"/>
    </source>
</evidence>
<keyword evidence="4" id="KW-0862">Zinc</keyword>
<name>A0A420YMA2_9PEZI</name>
<feature type="compositionally biased region" description="Basic and acidic residues" evidence="9">
    <location>
        <begin position="35"/>
        <end position="56"/>
    </location>
</feature>
<dbReference type="FunFam" id="3.30.50.10:FF:000007">
    <property type="entry name" value="Nitrogen regulatory AreA, N-terminal"/>
    <property type="match status" value="1"/>
</dbReference>
<feature type="region of interest" description="Disordered" evidence="9">
    <location>
        <begin position="1"/>
        <end position="85"/>
    </location>
</feature>